<dbReference type="EMBL" id="GBRH01205904">
    <property type="protein sequence ID" value="JAD91991.1"/>
    <property type="molecule type" value="Transcribed_RNA"/>
</dbReference>
<evidence type="ECO:0000313" key="1">
    <source>
        <dbReference type="EMBL" id="JAD91991.1"/>
    </source>
</evidence>
<sequence>MPQVQSLNRANGPLVFIGRPSKLNLNCSVLQFMYDILYPNAKLH</sequence>
<proteinExistence type="predicted"/>
<name>A0A0A9DW24_ARUDO</name>
<dbReference type="AlphaFoldDB" id="A0A0A9DW24"/>
<reference evidence="1" key="2">
    <citation type="journal article" date="2015" name="Data Brief">
        <title>Shoot transcriptome of the giant reed, Arundo donax.</title>
        <authorList>
            <person name="Barrero R.A."/>
            <person name="Guerrero F.D."/>
            <person name="Moolhuijzen P."/>
            <person name="Goolsby J.A."/>
            <person name="Tidwell J."/>
            <person name="Bellgard S.E."/>
            <person name="Bellgard M.I."/>
        </authorList>
    </citation>
    <scope>NUCLEOTIDE SEQUENCE</scope>
    <source>
        <tissue evidence="1">Shoot tissue taken approximately 20 cm above the soil surface</tissue>
    </source>
</reference>
<reference evidence="1" key="1">
    <citation type="submission" date="2014-09" db="EMBL/GenBank/DDBJ databases">
        <authorList>
            <person name="Magalhaes I.L.F."/>
            <person name="Oliveira U."/>
            <person name="Santos F.R."/>
            <person name="Vidigal T.H.D.A."/>
            <person name="Brescovit A.D."/>
            <person name="Santos A.J."/>
        </authorList>
    </citation>
    <scope>NUCLEOTIDE SEQUENCE</scope>
    <source>
        <tissue evidence="1">Shoot tissue taken approximately 20 cm above the soil surface</tissue>
    </source>
</reference>
<organism evidence="1">
    <name type="scientific">Arundo donax</name>
    <name type="common">Giant reed</name>
    <name type="synonym">Donax arundinaceus</name>
    <dbReference type="NCBI Taxonomy" id="35708"/>
    <lineage>
        <taxon>Eukaryota</taxon>
        <taxon>Viridiplantae</taxon>
        <taxon>Streptophyta</taxon>
        <taxon>Embryophyta</taxon>
        <taxon>Tracheophyta</taxon>
        <taxon>Spermatophyta</taxon>
        <taxon>Magnoliopsida</taxon>
        <taxon>Liliopsida</taxon>
        <taxon>Poales</taxon>
        <taxon>Poaceae</taxon>
        <taxon>PACMAD clade</taxon>
        <taxon>Arundinoideae</taxon>
        <taxon>Arundineae</taxon>
        <taxon>Arundo</taxon>
    </lineage>
</organism>
<protein>
    <submittedName>
        <fullName evidence="1">Uncharacterized protein</fullName>
    </submittedName>
</protein>
<accession>A0A0A9DW24</accession>